<dbReference type="Gene3D" id="2.60.120.200">
    <property type="match status" value="1"/>
</dbReference>
<keyword evidence="3" id="KW-1185">Reference proteome</keyword>
<dbReference type="InterPro" id="IPR001079">
    <property type="entry name" value="Galectin_CRD"/>
</dbReference>
<evidence type="ECO:0000313" key="2">
    <source>
        <dbReference type="EnsemblMetazoa" id="PPA14830.1"/>
    </source>
</evidence>
<accession>A0A8R1YD16</accession>
<dbReference type="Pfam" id="PF00337">
    <property type="entry name" value="Gal-bind_lectin"/>
    <property type="match status" value="1"/>
</dbReference>
<dbReference type="InterPro" id="IPR013087">
    <property type="entry name" value="Znf_C2H2_type"/>
</dbReference>
<evidence type="ECO:0000313" key="3">
    <source>
        <dbReference type="Proteomes" id="UP000005239"/>
    </source>
</evidence>
<accession>A0A2A6CXZ4</accession>
<reference evidence="2" key="2">
    <citation type="submission" date="2022-06" db="UniProtKB">
        <authorList>
            <consortium name="EnsemblMetazoa"/>
        </authorList>
    </citation>
    <scope>IDENTIFICATION</scope>
    <source>
        <strain evidence="2">PS312</strain>
    </source>
</reference>
<dbReference type="PROSITE" id="PS50157">
    <property type="entry name" value="ZINC_FINGER_C2H2_2"/>
    <property type="match status" value="1"/>
</dbReference>
<name>A0A2A6CXZ4_PRIPA</name>
<dbReference type="PROSITE" id="PS51304">
    <property type="entry name" value="GALECTIN"/>
    <property type="match status" value="1"/>
</dbReference>
<evidence type="ECO:0000256" key="1">
    <source>
        <dbReference type="ARBA" id="ARBA00022734"/>
    </source>
</evidence>
<sequence>MTYPYRLTNRVIKKAKIPKALVPGHYRSFIRPPTPGSMDFASQPLKLGDFLHFNGVPSNGGFNISLLDTGSKPLYTLEWRKSERKIVQSLLKKGEKHSVESRTVSLAIGVEFDIVLANKAHAIEVYINGEIIDVLKLNVAHPEKEFRYAQLNGEVKIFEQRRGPKKIEGVPKWKKNTLSIYYFQSIDGGPCDRAAAYLKRSIVGWNEAGKDSITPKQLYEALIASTPKNPYHCSVKHCVKTFTSIEELEIHEYQQSHCFENVKDTMLDTAVRSFAKAIETEESAREALEQSELIIQRSDVDTHSQGWALKEGRASRMNSDIQAVAQNFFFEKRAEGKRASPAECSELIRTMMNEKKDYFRFPLAICPSEKSLTSTFGTWEEKRLRPIASASKGRGRPKKAVSTNGPNSKTRKRSIEEVDDCVVGGTEAEAGKDFNTWDLITNVINDKEGNDDEEGDETILVNRQDDEEIMMCMVEEEFNNIFYHYPIGRVSAKIFNEMWKNLCGACNRDKANLVGKVNCDAQGRLVAQCGAGAIRMKVDGKFYDFDRVTCIGGDWFGSSCAGDMVYLTTEDIELPSSTCPYDPEISLEGSQCKIRGIEINDLYDRSSLYFAAFPQIRRLKSTFRFRKGVEPGVRGGLYKRDVTDPNGYVAIGDHNARQMLLCLLNPASGKWELSLDGSFVGTNQIECLYDTAANRCGHAIGNQTFLSLSSVRMDGTSTTSLTNYDDITHIAVYPGYKVTVLGTRMYSNPIQFPLVSSQYNGLWEIYSTQEMAINGFAGINKPTQAVCYSDGYAMWTFDLGTDDTFSNVVMEQGFSMSFTGNGTGRHAAANKWEWMVIDSTDFHVRFRYQPDDFVIIEVNGRRAWRTRLSYLGTTNAIRIQQVGVTVQERGCVIFVPKHCDAGHLFSEKSGDCEYTAHITTAWNEYDDNQAQTGASAWVIGDQMPAGYEYNTSFVQDGTGARLERGLKHLECFCDDYKKASISVGNH</sequence>
<dbReference type="GO" id="GO:0030246">
    <property type="term" value="F:carbohydrate binding"/>
    <property type="evidence" value="ECO:0000318"/>
    <property type="project" value="GO_Central"/>
</dbReference>
<proteinExistence type="predicted"/>
<protein>
    <submittedName>
        <fullName evidence="2">Uncharacterized protein</fullName>
    </submittedName>
</protein>
<dbReference type="GO" id="GO:0016936">
    <property type="term" value="F:galactoside binding"/>
    <property type="evidence" value="ECO:0000318"/>
    <property type="project" value="GO_Central"/>
</dbReference>
<dbReference type="Proteomes" id="UP000005239">
    <property type="component" value="Unassembled WGS sequence"/>
</dbReference>
<organism evidence="2 3">
    <name type="scientific">Pristionchus pacificus</name>
    <name type="common">Parasitic nematode worm</name>
    <dbReference type="NCBI Taxonomy" id="54126"/>
    <lineage>
        <taxon>Eukaryota</taxon>
        <taxon>Metazoa</taxon>
        <taxon>Ecdysozoa</taxon>
        <taxon>Nematoda</taxon>
        <taxon>Chromadorea</taxon>
        <taxon>Rhabditida</taxon>
        <taxon>Rhabditina</taxon>
        <taxon>Diplogasteromorpha</taxon>
        <taxon>Diplogasteroidea</taxon>
        <taxon>Neodiplogasteridae</taxon>
        <taxon>Pristionchus</taxon>
    </lineage>
</organism>
<dbReference type="AlphaFoldDB" id="A0A2A6CXZ4"/>
<reference evidence="3" key="1">
    <citation type="journal article" date="2008" name="Nat. Genet.">
        <title>The Pristionchus pacificus genome provides a unique perspective on nematode lifestyle and parasitism.</title>
        <authorList>
            <person name="Dieterich C."/>
            <person name="Clifton S.W."/>
            <person name="Schuster L.N."/>
            <person name="Chinwalla A."/>
            <person name="Delehaunty K."/>
            <person name="Dinkelacker I."/>
            <person name="Fulton L."/>
            <person name="Fulton R."/>
            <person name="Godfrey J."/>
            <person name="Minx P."/>
            <person name="Mitreva M."/>
            <person name="Roeseler W."/>
            <person name="Tian H."/>
            <person name="Witte H."/>
            <person name="Yang S.P."/>
            <person name="Wilson R.K."/>
            <person name="Sommer R.J."/>
        </authorList>
    </citation>
    <scope>NUCLEOTIDE SEQUENCE [LARGE SCALE GENOMIC DNA]</scope>
    <source>
        <strain evidence="3">PS312</strain>
    </source>
</reference>
<gene>
    <name evidence="2" type="primary">WBGene00104384</name>
</gene>
<dbReference type="PROSITE" id="PS00028">
    <property type="entry name" value="ZINC_FINGER_C2H2_1"/>
    <property type="match status" value="1"/>
</dbReference>
<dbReference type="EnsemblMetazoa" id="PPA14830.1">
    <property type="protein sequence ID" value="PPA14830.1"/>
    <property type="gene ID" value="WBGene00104384"/>
</dbReference>
<keyword evidence="1" id="KW-0430">Lectin</keyword>